<evidence type="ECO:0000256" key="3">
    <source>
        <dbReference type="ARBA" id="ARBA00023136"/>
    </source>
</evidence>
<keyword evidence="5" id="KW-0813">Transport</keyword>
<name>A0A2V2W4T9_TRYCR</name>
<proteinExistence type="inferred from homology"/>
<dbReference type="InterPro" id="IPR018108">
    <property type="entry name" value="MCP_transmembrane"/>
</dbReference>
<dbReference type="Proteomes" id="UP000246121">
    <property type="component" value="Unassembled WGS sequence"/>
</dbReference>
<feature type="transmembrane region" description="Helical" evidence="6">
    <location>
        <begin position="43"/>
        <end position="65"/>
    </location>
</feature>
<feature type="repeat" description="Solcar" evidence="4">
    <location>
        <begin position="292"/>
        <end position="385"/>
    </location>
</feature>
<dbReference type="SUPFAM" id="SSF103506">
    <property type="entry name" value="Mitochondrial carrier"/>
    <property type="match status" value="1"/>
</dbReference>
<comment type="subcellular location">
    <subcellularLocation>
        <location evidence="1">Membrane</location>
        <topology evidence="1">Multi-pass membrane protein</topology>
    </subcellularLocation>
</comment>
<dbReference type="VEuPathDB" id="TriTrypDB:Tc_MARK_4938"/>
<comment type="caution">
    <text evidence="7">The sequence shown here is derived from an EMBL/GenBank/DDBJ whole genome shotgun (WGS) entry which is preliminary data.</text>
</comment>
<keyword evidence="2 4" id="KW-0812">Transmembrane</keyword>
<dbReference type="VEuPathDB" id="TriTrypDB:TCSYLVIO_006227"/>
<dbReference type="VEuPathDB" id="TriTrypDB:TcCL_NonESM01308"/>
<dbReference type="VEuPathDB" id="TriTrypDB:ECC02_001106"/>
<evidence type="ECO:0000256" key="6">
    <source>
        <dbReference type="SAM" id="Phobius"/>
    </source>
</evidence>
<dbReference type="VEuPathDB" id="TriTrypDB:TcG_03247"/>
<accession>A0A2V2W4T9</accession>
<evidence type="ECO:0000256" key="1">
    <source>
        <dbReference type="ARBA" id="ARBA00004141"/>
    </source>
</evidence>
<dbReference type="AlphaFoldDB" id="A0A2V2W4T9"/>
<dbReference type="PROSITE" id="PS50920">
    <property type="entry name" value="SOLCAR"/>
    <property type="match status" value="1"/>
</dbReference>
<feature type="transmembrane region" description="Helical" evidence="6">
    <location>
        <begin position="229"/>
        <end position="249"/>
    </location>
</feature>
<keyword evidence="3 4" id="KW-0472">Membrane</keyword>
<evidence type="ECO:0000256" key="2">
    <source>
        <dbReference type="ARBA" id="ARBA00022692"/>
    </source>
</evidence>
<dbReference type="EMBL" id="PRFA01000004">
    <property type="protein sequence ID" value="PWV01614.1"/>
    <property type="molecule type" value="Genomic_DNA"/>
</dbReference>
<reference evidence="7 8" key="1">
    <citation type="journal article" date="2018" name="Microb. Genom.">
        <title>Expanding an expanded genome: long-read sequencing of Trypanosoma cruzi.</title>
        <authorList>
            <person name="Berna L."/>
            <person name="Rodriguez M."/>
            <person name="Chiribao M.L."/>
            <person name="Parodi-Talice A."/>
            <person name="Pita S."/>
            <person name="Rijo G."/>
            <person name="Alvarez-Valin F."/>
            <person name="Robello C."/>
        </authorList>
    </citation>
    <scope>NUCLEOTIDE SEQUENCE [LARGE SCALE GENOMIC DNA]</scope>
    <source>
        <strain evidence="7 8">Dm28c</strain>
    </source>
</reference>
<sequence length="394" mass="43164">MMTTCENVRGVLQNCGDAAPLPSESLSTNAVNRSLSDLHTPTWFVLLGLSSGLRTLLLHPLNLAISRKRMMAESRPPPVMQILSQAYRGEAKTSPLNPTKGVRAIYRGFGVALIGNLFGEVAYLHTLELVREELESKPSALQGASSSQGLDFNASSHAAAAGGLAGGLISLLITTPMSVVCNRQLTAGYGMASGYTYCSAWATGREVSGLYRKTNESFLRRGKYALRGFYAGLLPGIAALPEYAVWWALYSKTKVVLYTLFEPTLSRWERERDANDSIRPFWRQNWLLSPTDNPALNAAAGMLASSITTVVFNPLDVIHTRLQVLPLERHGKAKGVPFARVYSLVDSLIRKEGWRGFFKGASANVSASVLDGVFFSLFFELTKLGSDREFLRQF</sequence>
<evidence type="ECO:0000313" key="8">
    <source>
        <dbReference type="Proteomes" id="UP000246121"/>
    </source>
</evidence>
<dbReference type="VEuPathDB" id="TriTrypDB:C3747_150g60"/>
<keyword evidence="6" id="KW-1133">Transmembrane helix</keyword>
<evidence type="ECO:0000256" key="4">
    <source>
        <dbReference type="PROSITE-ProRule" id="PRU00282"/>
    </source>
</evidence>
<evidence type="ECO:0000313" key="7">
    <source>
        <dbReference type="EMBL" id="PWV01614.1"/>
    </source>
</evidence>
<evidence type="ECO:0008006" key="9">
    <source>
        <dbReference type="Google" id="ProtNLM"/>
    </source>
</evidence>
<dbReference type="VEuPathDB" id="TriTrypDB:TCDM_02412"/>
<organism evidence="7 8">
    <name type="scientific">Trypanosoma cruzi</name>
    <dbReference type="NCBI Taxonomy" id="5693"/>
    <lineage>
        <taxon>Eukaryota</taxon>
        <taxon>Discoba</taxon>
        <taxon>Euglenozoa</taxon>
        <taxon>Kinetoplastea</taxon>
        <taxon>Metakinetoplastina</taxon>
        <taxon>Trypanosomatida</taxon>
        <taxon>Trypanosomatidae</taxon>
        <taxon>Trypanosoma</taxon>
        <taxon>Schizotrypanum</taxon>
    </lineage>
</organism>
<gene>
    <name evidence="7" type="ORF">C4B63_4g227</name>
</gene>
<dbReference type="VEuPathDB" id="TriTrypDB:TcYC6_0064430"/>
<dbReference type="VEuPathDB" id="TriTrypDB:TcCLB.503521.39"/>
<dbReference type="Pfam" id="PF00153">
    <property type="entry name" value="Mito_carr"/>
    <property type="match status" value="1"/>
</dbReference>
<evidence type="ECO:0000256" key="5">
    <source>
        <dbReference type="RuleBase" id="RU000488"/>
    </source>
</evidence>
<protein>
    <recommendedName>
        <fullName evidence="9">Mitochondrial carrier protein</fullName>
    </recommendedName>
</protein>
<comment type="similarity">
    <text evidence="5">Belongs to the mitochondrial carrier (TC 2.A.29) family.</text>
</comment>
<dbReference type="VEuPathDB" id="TriTrypDB:TcBrA4_0083850"/>
<dbReference type="VEuPathDB" id="TriTrypDB:TcCLB.506359.70"/>
<dbReference type="InterPro" id="IPR023395">
    <property type="entry name" value="MCP_dom_sf"/>
</dbReference>
<dbReference type="PANTHER" id="PTHR46080">
    <property type="entry name" value="MITOCHONDRIAL SUBSTRATE CARRIER FAMILY PROTEIN J"/>
    <property type="match status" value="1"/>
</dbReference>
<dbReference type="PANTHER" id="PTHR46080:SF18">
    <property type="entry name" value="MITOCHONDRIAL SUBSTRATE CARRIER FAMILY PROTEIN J"/>
    <property type="match status" value="1"/>
</dbReference>
<dbReference type="Gene3D" id="1.50.40.10">
    <property type="entry name" value="Mitochondrial carrier domain"/>
    <property type="match status" value="2"/>
</dbReference>
<dbReference type="VEuPathDB" id="TriTrypDB:C4B63_4g227"/>
<dbReference type="VEuPathDB" id="TriTrypDB:BCY84_18799"/>
<dbReference type="GO" id="GO:0016020">
    <property type="term" value="C:membrane"/>
    <property type="evidence" value="ECO:0007669"/>
    <property type="project" value="UniProtKB-SubCell"/>
</dbReference>